<organism evidence="9 10">
    <name type="scientific">Huiozyma naganishii (strain ATCC MYA-139 / BCRC 22969 / CBS 8797 / KCTC 17520 / NBRC 10181 / NCYC 3082 / Yp74L-3)</name>
    <name type="common">Yeast</name>
    <name type="synonym">Kazachstania naganishii</name>
    <dbReference type="NCBI Taxonomy" id="1071383"/>
    <lineage>
        <taxon>Eukaryota</taxon>
        <taxon>Fungi</taxon>
        <taxon>Dikarya</taxon>
        <taxon>Ascomycota</taxon>
        <taxon>Saccharomycotina</taxon>
        <taxon>Saccharomycetes</taxon>
        <taxon>Saccharomycetales</taxon>
        <taxon>Saccharomycetaceae</taxon>
        <taxon>Huiozyma</taxon>
    </lineage>
</organism>
<evidence type="ECO:0000256" key="6">
    <source>
        <dbReference type="ARBA" id="ARBA00041104"/>
    </source>
</evidence>
<evidence type="ECO:0000259" key="8">
    <source>
        <dbReference type="Pfam" id="PF06747"/>
    </source>
</evidence>
<reference evidence="10" key="2">
    <citation type="submission" date="2012-08" db="EMBL/GenBank/DDBJ databases">
        <title>Genome sequence of Kazachstania naganishii.</title>
        <authorList>
            <person name="Gordon J.L."/>
            <person name="Armisen D."/>
            <person name="Proux-Wera E."/>
            <person name="OhEigeartaigh S.S."/>
            <person name="Byrne K.P."/>
            <person name="Wolfe K.H."/>
        </authorList>
    </citation>
    <scope>NUCLEOTIDE SEQUENCE [LARGE SCALE GENOMIC DNA]</scope>
    <source>
        <strain evidence="10">ATCC MYA-139 / BCRC 22969 / CBS 8797 / CCRC 22969 / KCTC 17520 / NBRC 10181 / NCYC 3082</strain>
    </source>
</reference>
<feature type="region of interest" description="Disordered" evidence="7">
    <location>
        <begin position="1"/>
        <end position="30"/>
    </location>
</feature>
<dbReference type="InterPro" id="IPR009069">
    <property type="entry name" value="Cys_alpha_HP_mot_SF"/>
</dbReference>
<dbReference type="RefSeq" id="XP_022466011.1">
    <property type="nucleotide sequence ID" value="XM_022609634.1"/>
</dbReference>
<evidence type="ECO:0000313" key="10">
    <source>
        <dbReference type="Proteomes" id="UP000006310"/>
    </source>
</evidence>
<dbReference type="Gene3D" id="1.10.287.1130">
    <property type="entry name" value="CytochromE C oxidase copper chaperone"/>
    <property type="match status" value="1"/>
</dbReference>
<dbReference type="GO" id="GO:0005758">
    <property type="term" value="C:mitochondrial intermembrane space"/>
    <property type="evidence" value="ECO:0007669"/>
    <property type="project" value="UniProtKB-SubCell"/>
</dbReference>
<dbReference type="PANTHER" id="PTHR46811:SF1">
    <property type="entry name" value="COILED-COIL-HELIX-COILED-COIL-HELIX DOMAIN-CONTAINING PROTEIN 7"/>
    <property type="match status" value="1"/>
</dbReference>
<dbReference type="eggNOG" id="KOG4618">
    <property type="taxonomic scope" value="Eukaryota"/>
</dbReference>
<dbReference type="EMBL" id="HE978321">
    <property type="protein sequence ID" value="CCK71766.1"/>
    <property type="molecule type" value="Genomic_DNA"/>
</dbReference>
<evidence type="ECO:0000256" key="3">
    <source>
        <dbReference type="ARBA" id="ARBA00023128"/>
    </source>
</evidence>
<gene>
    <name evidence="9" type="primary">KNAG0H03520</name>
    <name evidence="9" type="ordered locus">KNAG_0H03520</name>
</gene>
<comment type="similarity">
    <text evidence="5">Belongs to the COX23 family.</text>
</comment>
<dbReference type="InterPro" id="IPR051040">
    <property type="entry name" value="COX23"/>
</dbReference>
<keyword evidence="10" id="KW-1185">Reference proteome</keyword>
<dbReference type="SUPFAM" id="SSF47072">
    <property type="entry name" value="Cysteine alpha-hairpin motif"/>
    <property type="match status" value="1"/>
</dbReference>
<sequence>MSDGNGKGDTPAVEGVSGKETVDFAPLGGNPDEFRYFPDTPDSITHKYKFQTKGDSKFYDPCQESSKMSFTCLEQNDYDRSKCKAYFDAYRECKKQWLKARRANKSQWE</sequence>
<name>J7S9X1_HUIN7</name>
<evidence type="ECO:0000256" key="5">
    <source>
        <dbReference type="ARBA" id="ARBA00038264"/>
    </source>
</evidence>
<protein>
    <recommendedName>
        <fullName evidence="6">Cytochrome c oxidase-assembly factor COX23, mitochondrial</fullName>
    </recommendedName>
</protein>
<evidence type="ECO:0000256" key="2">
    <source>
        <dbReference type="ARBA" id="ARBA00004569"/>
    </source>
</evidence>
<evidence type="ECO:0000256" key="4">
    <source>
        <dbReference type="ARBA" id="ARBA00023157"/>
    </source>
</evidence>
<dbReference type="STRING" id="1071383.J7S9X1"/>
<dbReference type="Pfam" id="PF06747">
    <property type="entry name" value="CHCH"/>
    <property type="match status" value="1"/>
</dbReference>
<dbReference type="GeneID" id="34527498"/>
<dbReference type="InterPro" id="IPR010625">
    <property type="entry name" value="CHCH"/>
</dbReference>
<evidence type="ECO:0000256" key="7">
    <source>
        <dbReference type="SAM" id="MobiDB-lite"/>
    </source>
</evidence>
<keyword evidence="3" id="KW-0496">Mitochondrion</keyword>
<dbReference type="KEGG" id="kng:KNAG_0H03520"/>
<dbReference type="OrthoDB" id="9971592at2759"/>
<evidence type="ECO:0000313" key="9">
    <source>
        <dbReference type="EMBL" id="CCK71766.1"/>
    </source>
</evidence>
<feature type="domain" description="CHCH" evidence="8">
    <location>
        <begin position="62"/>
        <end position="96"/>
    </location>
</feature>
<dbReference type="AlphaFoldDB" id="J7S9X1"/>
<evidence type="ECO:0000256" key="1">
    <source>
        <dbReference type="ARBA" id="ARBA00003875"/>
    </source>
</evidence>
<accession>J7S9X1</accession>
<proteinExistence type="inferred from homology"/>
<comment type="subcellular location">
    <subcellularLocation>
        <location evidence="2">Mitochondrion intermembrane space</location>
    </subcellularLocation>
</comment>
<dbReference type="OMA" id="NPENHRH"/>
<dbReference type="GO" id="GO:0033617">
    <property type="term" value="P:mitochondrial respiratory chain complex IV assembly"/>
    <property type="evidence" value="ECO:0007669"/>
    <property type="project" value="EnsemblFungi"/>
</dbReference>
<dbReference type="Proteomes" id="UP000006310">
    <property type="component" value="Chromosome 8"/>
</dbReference>
<dbReference type="HOGENOM" id="CLU_153383_1_0_1"/>
<dbReference type="PANTHER" id="PTHR46811">
    <property type="entry name" value="COILED-COIL-HELIX-COILED-COIL-HELIX DOMAIN-CONTAINING PROTEIN 7"/>
    <property type="match status" value="1"/>
</dbReference>
<keyword evidence="4" id="KW-1015">Disulfide bond</keyword>
<reference evidence="9 10" key="1">
    <citation type="journal article" date="2011" name="Proc. Natl. Acad. Sci. U.S.A.">
        <title>Evolutionary erosion of yeast sex chromosomes by mating-type switching accidents.</title>
        <authorList>
            <person name="Gordon J.L."/>
            <person name="Armisen D."/>
            <person name="Proux-Wera E."/>
            <person name="Oheigeartaigh S.S."/>
            <person name="Byrne K.P."/>
            <person name="Wolfe K.H."/>
        </authorList>
    </citation>
    <scope>NUCLEOTIDE SEQUENCE [LARGE SCALE GENOMIC DNA]</scope>
    <source>
        <strain evidence="10">ATCC MYA-139 / BCRC 22969 / CBS 8797 / CCRC 22969 / KCTC 17520 / NBRC 10181 / NCYC 3082</strain>
    </source>
</reference>
<dbReference type="PROSITE" id="PS51808">
    <property type="entry name" value="CHCH"/>
    <property type="match status" value="1"/>
</dbReference>
<comment type="function">
    <text evidence="1">Required for the assembly of cytochrome c oxidase.</text>
</comment>